<feature type="region of interest" description="Disordered" evidence="2">
    <location>
        <begin position="481"/>
        <end position="545"/>
    </location>
</feature>
<dbReference type="InterPro" id="IPR028211">
    <property type="entry name" value="Ntr2"/>
</dbReference>
<evidence type="ECO:0000313" key="4">
    <source>
        <dbReference type="Proteomes" id="UP000054516"/>
    </source>
</evidence>
<gene>
    <name evidence="3" type="ORF">SAMD00023353_0700810</name>
</gene>
<dbReference type="STRING" id="77044.A0A1S7ULS7"/>
<feature type="compositionally biased region" description="Basic and acidic residues" evidence="2">
    <location>
        <begin position="386"/>
        <end position="401"/>
    </location>
</feature>
<organism evidence="3">
    <name type="scientific">Rosellinia necatrix</name>
    <name type="common">White root-rot fungus</name>
    <dbReference type="NCBI Taxonomy" id="77044"/>
    <lineage>
        <taxon>Eukaryota</taxon>
        <taxon>Fungi</taxon>
        <taxon>Dikarya</taxon>
        <taxon>Ascomycota</taxon>
        <taxon>Pezizomycotina</taxon>
        <taxon>Sordariomycetes</taxon>
        <taxon>Xylariomycetidae</taxon>
        <taxon>Xylariales</taxon>
        <taxon>Xylariaceae</taxon>
        <taxon>Rosellinia</taxon>
    </lineage>
</organism>
<evidence type="ECO:0000313" key="3">
    <source>
        <dbReference type="EMBL" id="GAP84277.2"/>
    </source>
</evidence>
<dbReference type="OMA" id="PTEYSKD"/>
<keyword evidence="4" id="KW-1185">Reference proteome</keyword>
<dbReference type="OrthoDB" id="429427at2759"/>
<reference evidence="3" key="1">
    <citation type="submission" date="2016-03" db="EMBL/GenBank/DDBJ databases">
        <title>Draft genome sequence of Rosellinia necatrix.</title>
        <authorList>
            <person name="Kanematsu S."/>
        </authorList>
    </citation>
    <scope>NUCLEOTIDE SEQUENCE [LARGE SCALE GENOMIC DNA]</scope>
    <source>
        <strain evidence="3">W97</strain>
    </source>
</reference>
<feature type="compositionally biased region" description="Low complexity" evidence="2">
    <location>
        <begin position="492"/>
        <end position="511"/>
    </location>
</feature>
<feature type="compositionally biased region" description="Acidic residues" evidence="2">
    <location>
        <begin position="308"/>
        <end position="321"/>
    </location>
</feature>
<dbReference type="GO" id="GO:0071008">
    <property type="term" value="C:U2-type post-mRNA release spliceosomal complex"/>
    <property type="evidence" value="ECO:0007669"/>
    <property type="project" value="InterPro"/>
</dbReference>
<dbReference type="AlphaFoldDB" id="A0A1S7ULS7"/>
<feature type="coiled-coil region" evidence="1">
    <location>
        <begin position="421"/>
        <end position="448"/>
    </location>
</feature>
<dbReference type="Proteomes" id="UP000054516">
    <property type="component" value="Unassembled WGS sequence"/>
</dbReference>
<evidence type="ECO:0000256" key="2">
    <source>
        <dbReference type="SAM" id="MobiDB-lite"/>
    </source>
</evidence>
<evidence type="ECO:0008006" key="5">
    <source>
        <dbReference type="Google" id="ProtNLM"/>
    </source>
</evidence>
<dbReference type="GO" id="GO:0000390">
    <property type="term" value="P:spliceosomal complex disassembly"/>
    <property type="evidence" value="ECO:0007669"/>
    <property type="project" value="InterPro"/>
</dbReference>
<feature type="compositionally biased region" description="Low complexity" evidence="2">
    <location>
        <begin position="348"/>
        <end position="362"/>
    </location>
</feature>
<feature type="region of interest" description="Disordered" evidence="2">
    <location>
        <begin position="1"/>
        <end position="146"/>
    </location>
</feature>
<dbReference type="Pfam" id="PF15458">
    <property type="entry name" value="NTR2"/>
    <property type="match status" value="1"/>
</dbReference>
<protein>
    <recommendedName>
        <fullName evidence="5">Nineteen complex-related protein 2 domain-containing protein</fullName>
    </recommendedName>
</protein>
<name>A0A1S7ULS7_ROSNE</name>
<keyword evidence="1" id="KW-0175">Coiled coil</keyword>
<feature type="region of interest" description="Disordered" evidence="2">
    <location>
        <begin position="248"/>
        <end position="401"/>
    </location>
</feature>
<accession>A0A1S7ULS7</accession>
<sequence length="545" mass="59287">MSSFASKRKARKITVQDDEEPPPIEALNPPPEPQEPALEPTFKSRKPFKQSSLRKSVNFGDETLQEDAKARNSTDEAAGDHEDDGTPVRIRPSTIKSGVAKSKKRQSSSRLSFGPSETTAGDDDDDDAMILGEGAPVAPATEKHAYKKSIPKNLPFNRLSVRSMEDDDDRPKYSKEYLSELQSATPNTPQDLSKLHITSEEDEMSLDPSELEGAMIVDTSTSVSTSLAVGPTTATTTSILTEAEIREKKERRARFAKQKGSRDTEDFISLSDDDNNRNNDERGAGDSYLTMLSRRSGGGKSDTRLVAEDEDLGEGFDEFVEDGGLSLGRKAEREARRRHRAEMASMISAAEGGSDGDAAAASDDSEAERRAAFEAAQTRAGMDGLAEEREQQRRKRLGDAREGVVPVPARIAPLPDLSVLVEAFKARMRQKEADLVRLRAHLAALRAEREGVLRREPEVQRLLNEAGERYRALMMPGADGNGDGKGHLAESNNNNGNNNAKGEGTAAAAAARTLLDQFRDDPGTPVGRGLESLGTTPVRQAQMEL</sequence>
<proteinExistence type="predicted"/>
<dbReference type="EMBL" id="DF977452">
    <property type="protein sequence ID" value="GAP84277.2"/>
    <property type="molecule type" value="Genomic_DNA"/>
</dbReference>
<feature type="compositionally biased region" description="Basic and acidic residues" evidence="2">
    <location>
        <begin position="66"/>
        <end position="86"/>
    </location>
</feature>
<feature type="compositionally biased region" description="Basic and acidic residues" evidence="2">
    <location>
        <begin position="274"/>
        <end position="284"/>
    </location>
</feature>
<feature type="compositionally biased region" description="Basic residues" evidence="2">
    <location>
        <begin position="1"/>
        <end position="12"/>
    </location>
</feature>
<evidence type="ECO:0000256" key="1">
    <source>
        <dbReference type="SAM" id="Coils"/>
    </source>
</evidence>